<sequence length="106" mass="12010">MEPERRIAPRKPVRVLFNKYIDRYPHLGEILEISSSGMLTRTIHHPDAARACYAIELAPAEGEVPPVWLCARRVWTDGDLEALAFVAPSEADRERLEALFELPLMG</sequence>
<gene>
    <name evidence="1" type="ORF">CMC5_052270</name>
</gene>
<dbReference type="EMBL" id="CP012159">
    <property type="protein sequence ID" value="AKT41068.1"/>
    <property type="molecule type" value="Genomic_DNA"/>
</dbReference>
<evidence type="ECO:0008006" key="3">
    <source>
        <dbReference type="Google" id="ProtNLM"/>
    </source>
</evidence>
<accession>A0A0K1EKG6</accession>
<dbReference type="KEGG" id="ccro:CMC5_052270"/>
<keyword evidence="2" id="KW-1185">Reference proteome</keyword>
<protein>
    <recommendedName>
        <fullName evidence="3">PilZ domain-containing protein</fullName>
    </recommendedName>
</protein>
<dbReference type="AlphaFoldDB" id="A0A0K1EKG6"/>
<reference evidence="1 2" key="1">
    <citation type="submission" date="2015-07" db="EMBL/GenBank/DDBJ databases">
        <title>Genome analysis of myxobacterium Chondromyces crocatus Cm c5 reveals a high potential for natural compound synthesis and the genetic basis for the loss of fruiting body formation.</title>
        <authorList>
            <person name="Zaburannyi N."/>
            <person name="Bunk B."/>
            <person name="Maier J."/>
            <person name="Overmann J."/>
            <person name="Mueller R."/>
        </authorList>
    </citation>
    <scope>NUCLEOTIDE SEQUENCE [LARGE SCALE GENOMIC DNA]</scope>
    <source>
        <strain evidence="1 2">Cm c5</strain>
    </source>
</reference>
<dbReference type="SUPFAM" id="SSF141371">
    <property type="entry name" value="PilZ domain-like"/>
    <property type="match status" value="1"/>
</dbReference>
<dbReference type="OrthoDB" id="5517088at2"/>
<name>A0A0K1EKG6_CHOCO</name>
<evidence type="ECO:0000313" key="1">
    <source>
        <dbReference type="EMBL" id="AKT41068.1"/>
    </source>
</evidence>
<dbReference type="Proteomes" id="UP000067626">
    <property type="component" value="Chromosome"/>
</dbReference>
<dbReference type="RefSeq" id="WP_050432899.1">
    <property type="nucleotide sequence ID" value="NZ_CP012159.1"/>
</dbReference>
<organism evidence="1 2">
    <name type="scientific">Chondromyces crocatus</name>
    <dbReference type="NCBI Taxonomy" id="52"/>
    <lineage>
        <taxon>Bacteria</taxon>
        <taxon>Pseudomonadati</taxon>
        <taxon>Myxococcota</taxon>
        <taxon>Polyangia</taxon>
        <taxon>Polyangiales</taxon>
        <taxon>Polyangiaceae</taxon>
        <taxon>Chondromyces</taxon>
    </lineage>
</organism>
<proteinExistence type="predicted"/>
<dbReference type="STRING" id="52.CMC5_052270"/>
<evidence type="ECO:0000313" key="2">
    <source>
        <dbReference type="Proteomes" id="UP000067626"/>
    </source>
</evidence>